<proteinExistence type="predicted"/>
<dbReference type="Gene3D" id="3.90.79.10">
    <property type="entry name" value="Nucleoside Triphosphate Pyrophosphohydrolase"/>
    <property type="match status" value="1"/>
</dbReference>
<dbReference type="CDD" id="cd04688">
    <property type="entry name" value="NUDIX_Hydrolase"/>
    <property type="match status" value="1"/>
</dbReference>
<dbReference type="PROSITE" id="PS51462">
    <property type="entry name" value="NUDIX"/>
    <property type="match status" value="1"/>
</dbReference>
<keyword evidence="2 4" id="KW-0378">Hydrolase</keyword>
<accession>A0A2T6G3N8</accession>
<gene>
    <name evidence="4" type="ORF">C8Z91_14340</name>
</gene>
<evidence type="ECO:0000256" key="1">
    <source>
        <dbReference type="ARBA" id="ARBA00001946"/>
    </source>
</evidence>
<comment type="caution">
    <text evidence="4">The sequence shown here is derived from an EMBL/GenBank/DDBJ whole genome shotgun (WGS) entry which is preliminary data.</text>
</comment>
<evidence type="ECO:0000313" key="5">
    <source>
        <dbReference type="Proteomes" id="UP000244184"/>
    </source>
</evidence>
<dbReference type="GO" id="GO:0016787">
    <property type="term" value="F:hydrolase activity"/>
    <property type="evidence" value="ECO:0007669"/>
    <property type="project" value="UniProtKB-KW"/>
</dbReference>
<dbReference type="Proteomes" id="UP000244184">
    <property type="component" value="Unassembled WGS sequence"/>
</dbReference>
<dbReference type="InterPro" id="IPR000086">
    <property type="entry name" value="NUDIX_hydrolase_dom"/>
</dbReference>
<dbReference type="PROSITE" id="PS00893">
    <property type="entry name" value="NUDIX_BOX"/>
    <property type="match status" value="1"/>
</dbReference>
<comment type="cofactor">
    <cofactor evidence="1">
        <name>Mg(2+)</name>
        <dbReference type="ChEBI" id="CHEBI:18420"/>
    </cofactor>
</comment>
<dbReference type="PANTHER" id="PTHR43046:SF14">
    <property type="entry name" value="MUTT_NUDIX FAMILY PROTEIN"/>
    <property type="match status" value="1"/>
</dbReference>
<dbReference type="Pfam" id="PF00293">
    <property type="entry name" value="NUDIX"/>
    <property type="match status" value="1"/>
</dbReference>
<evidence type="ECO:0000313" key="4">
    <source>
        <dbReference type="EMBL" id="PUA38765.1"/>
    </source>
</evidence>
<feature type="domain" description="Nudix hydrolase" evidence="3">
    <location>
        <begin position="11"/>
        <end position="148"/>
    </location>
</feature>
<sequence length="161" mass="18663">MPITLKNQNEEFLLRVAGVLMKENKILLHKTKKGNAWVLPGGRGEINEESGKTVIREFAEELGLNVKAVRLLWIIESFNAYGEKNLHEHGIYYLVKSEEAEITIRTEEFFGLENGIGIVYKWIELQELHNMNIYPRALKRLIQDVSEDNEIKHMINTEELS</sequence>
<dbReference type="EMBL" id="PYHP01000033">
    <property type="protein sequence ID" value="PUA38765.1"/>
    <property type="molecule type" value="Genomic_DNA"/>
</dbReference>
<dbReference type="SUPFAM" id="SSF55811">
    <property type="entry name" value="Nudix"/>
    <property type="match status" value="1"/>
</dbReference>
<reference evidence="4 5" key="1">
    <citation type="submission" date="2018-03" db="EMBL/GenBank/DDBJ databases">
        <title>Genome sequence of Paenibacillus elgii strain AC13 an antimicrobial compound producing bacteria.</title>
        <authorList>
            <person name="Kurokawa A.S."/>
            <person name="Araujo J.F."/>
            <person name="Costa R.A."/>
            <person name="Ortega D.B."/>
            <person name="Pires A.S."/>
            <person name="Pappas G.J.Jr."/>
            <person name="Franco O.L."/>
            <person name="Barreto C."/>
            <person name="Magalhaes B.S."/>
            <person name="Kruger R.H."/>
        </authorList>
    </citation>
    <scope>NUCLEOTIDE SEQUENCE [LARGE SCALE GENOMIC DNA]</scope>
    <source>
        <strain evidence="4 5">AC13</strain>
    </source>
</reference>
<dbReference type="InterPro" id="IPR015797">
    <property type="entry name" value="NUDIX_hydrolase-like_dom_sf"/>
</dbReference>
<organism evidence="4 5">
    <name type="scientific">Paenibacillus elgii</name>
    <dbReference type="NCBI Taxonomy" id="189691"/>
    <lineage>
        <taxon>Bacteria</taxon>
        <taxon>Bacillati</taxon>
        <taxon>Bacillota</taxon>
        <taxon>Bacilli</taxon>
        <taxon>Bacillales</taxon>
        <taxon>Paenibacillaceae</taxon>
        <taxon>Paenibacillus</taxon>
    </lineage>
</organism>
<dbReference type="AlphaFoldDB" id="A0A2T6G3N8"/>
<protein>
    <submittedName>
        <fullName evidence="4">NUDIX hydrolase</fullName>
    </submittedName>
</protein>
<dbReference type="InterPro" id="IPR020084">
    <property type="entry name" value="NUDIX_hydrolase_CS"/>
</dbReference>
<evidence type="ECO:0000256" key="2">
    <source>
        <dbReference type="ARBA" id="ARBA00022801"/>
    </source>
</evidence>
<name>A0A2T6G3N8_9BACL</name>
<dbReference type="PANTHER" id="PTHR43046">
    <property type="entry name" value="GDP-MANNOSE MANNOSYL HYDROLASE"/>
    <property type="match status" value="1"/>
</dbReference>
<evidence type="ECO:0000259" key="3">
    <source>
        <dbReference type="PROSITE" id="PS51462"/>
    </source>
</evidence>